<dbReference type="EMBL" id="JOJR01000933">
    <property type="protein sequence ID" value="RCN33361.1"/>
    <property type="molecule type" value="Genomic_DNA"/>
</dbReference>
<name>A0A368FM91_ANCCA</name>
<gene>
    <name evidence="1" type="ORF">ANCCAN_20811</name>
</gene>
<dbReference type="AlphaFoldDB" id="A0A368FM91"/>
<dbReference type="STRING" id="29170.A0A368FM91"/>
<dbReference type="PANTHER" id="PTHR21325:SF31">
    <property type="entry name" value="GH22081P-RELATED"/>
    <property type="match status" value="1"/>
</dbReference>
<dbReference type="PANTHER" id="PTHR21325">
    <property type="entry name" value="PHOSPHOLIPASE B, PLB1"/>
    <property type="match status" value="1"/>
</dbReference>
<comment type="caution">
    <text evidence="1">The sequence shown here is derived from an EMBL/GenBank/DDBJ whole genome shotgun (WGS) entry which is preliminary data.</text>
</comment>
<dbReference type="OrthoDB" id="10265800at2759"/>
<organism evidence="1 2">
    <name type="scientific">Ancylostoma caninum</name>
    <name type="common">Dog hookworm</name>
    <dbReference type="NCBI Taxonomy" id="29170"/>
    <lineage>
        <taxon>Eukaryota</taxon>
        <taxon>Metazoa</taxon>
        <taxon>Ecdysozoa</taxon>
        <taxon>Nematoda</taxon>
        <taxon>Chromadorea</taxon>
        <taxon>Rhabditida</taxon>
        <taxon>Rhabditina</taxon>
        <taxon>Rhabditomorpha</taxon>
        <taxon>Strongyloidea</taxon>
        <taxon>Ancylostomatidae</taxon>
        <taxon>Ancylostomatinae</taxon>
        <taxon>Ancylostoma</taxon>
    </lineage>
</organism>
<dbReference type="InterPro" id="IPR038885">
    <property type="entry name" value="PLB1"/>
</dbReference>
<accession>A0A368FM91</accession>
<dbReference type="GO" id="GO:0006644">
    <property type="term" value="P:phospholipid metabolic process"/>
    <property type="evidence" value="ECO:0007669"/>
    <property type="project" value="TreeGrafter"/>
</dbReference>
<evidence type="ECO:0000313" key="2">
    <source>
        <dbReference type="Proteomes" id="UP000252519"/>
    </source>
</evidence>
<reference evidence="1 2" key="1">
    <citation type="submission" date="2014-10" db="EMBL/GenBank/DDBJ databases">
        <title>Draft genome of the hookworm Ancylostoma caninum.</title>
        <authorList>
            <person name="Mitreva M."/>
        </authorList>
    </citation>
    <scope>NUCLEOTIDE SEQUENCE [LARGE SCALE GENOMIC DNA]</scope>
    <source>
        <strain evidence="1 2">Baltimore</strain>
    </source>
</reference>
<keyword evidence="2" id="KW-1185">Reference proteome</keyword>
<evidence type="ECO:0000313" key="1">
    <source>
        <dbReference type="EMBL" id="RCN33361.1"/>
    </source>
</evidence>
<proteinExistence type="predicted"/>
<dbReference type="GO" id="GO:0004620">
    <property type="term" value="F:phospholipase activity"/>
    <property type="evidence" value="ECO:0007669"/>
    <property type="project" value="InterPro"/>
</dbReference>
<protein>
    <submittedName>
        <fullName evidence="1">Uncharacterized protein</fullName>
    </submittedName>
</protein>
<sequence length="160" mass="17775">MGARLDCQWEVMQPSRITPADVNHVRPADIKMIAAMGDSYVIGTLSRNNDDEIVNVFPGNSFVTGADEPLRKHITLANIMKQFNPSLVGASYGSGYHNTNFNVAVCRNQSADLVWQAEELIHRIKSREVPAQTLEPKSKRCSASETKFSRTNTKLSVQII</sequence>
<dbReference type="Proteomes" id="UP000252519">
    <property type="component" value="Unassembled WGS sequence"/>
</dbReference>